<dbReference type="GO" id="GO:0030170">
    <property type="term" value="F:pyridoxal phosphate binding"/>
    <property type="evidence" value="ECO:0007669"/>
    <property type="project" value="InterPro"/>
</dbReference>
<dbReference type="InterPro" id="IPR015421">
    <property type="entry name" value="PyrdxlP-dep_Trfase_major"/>
</dbReference>
<dbReference type="EMBL" id="JAGSNF010000001">
    <property type="protein sequence ID" value="MBR7741733.1"/>
    <property type="molecule type" value="Genomic_DNA"/>
</dbReference>
<gene>
    <name evidence="7" type="ORF">KC207_00290</name>
</gene>
<evidence type="ECO:0000256" key="1">
    <source>
        <dbReference type="ARBA" id="ARBA00001933"/>
    </source>
</evidence>
<dbReference type="InterPro" id="IPR015422">
    <property type="entry name" value="PyrdxlP-dep_Trfase_small"/>
</dbReference>
<dbReference type="Gene3D" id="3.90.1150.10">
    <property type="entry name" value="Aspartate Aminotransferase, domain 1"/>
    <property type="match status" value="1"/>
</dbReference>
<evidence type="ECO:0000256" key="2">
    <source>
        <dbReference type="ARBA" id="ARBA00022898"/>
    </source>
</evidence>
<organism evidence="7 8">
    <name type="scientific">Phycicoccus avicenniae</name>
    <dbReference type="NCBI Taxonomy" id="2828860"/>
    <lineage>
        <taxon>Bacteria</taxon>
        <taxon>Bacillati</taxon>
        <taxon>Actinomycetota</taxon>
        <taxon>Actinomycetes</taxon>
        <taxon>Micrococcales</taxon>
        <taxon>Intrasporangiaceae</taxon>
        <taxon>Phycicoccus</taxon>
    </lineage>
</organism>
<accession>A0A941D556</accession>
<reference evidence="7" key="1">
    <citation type="submission" date="2021-04" db="EMBL/GenBank/DDBJ databases">
        <title>Phycicoccus avicenniae sp. nov., a novel endophytic actinomycetes isolated from branch of Avicennia mariana.</title>
        <authorList>
            <person name="Tuo L."/>
        </authorList>
    </citation>
    <scope>NUCLEOTIDE SEQUENCE</scope>
    <source>
        <strain evidence="7">BSK3Z-2</strain>
    </source>
</reference>
<evidence type="ECO:0000256" key="6">
    <source>
        <dbReference type="RuleBase" id="RU000382"/>
    </source>
</evidence>
<proteinExistence type="inferred from homology"/>
<dbReference type="InterPro" id="IPR050477">
    <property type="entry name" value="GrpII_AminoAcid_Decarb"/>
</dbReference>
<name>A0A941D556_9MICO</name>
<keyword evidence="7" id="KW-0808">Transferase</keyword>
<dbReference type="RefSeq" id="WP_211600847.1">
    <property type="nucleotide sequence ID" value="NZ_JAGSNF010000001.1"/>
</dbReference>
<comment type="cofactor">
    <cofactor evidence="1 5 6">
        <name>pyridoxal 5'-phosphate</name>
        <dbReference type="ChEBI" id="CHEBI:597326"/>
    </cofactor>
</comment>
<dbReference type="Gene3D" id="3.40.640.10">
    <property type="entry name" value="Type I PLP-dependent aspartate aminotransferase-like (Major domain)"/>
    <property type="match status" value="1"/>
</dbReference>
<keyword evidence="2 5" id="KW-0663">Pyridoxal phosphate</keyword>
<dbReference type="InterPro" id="IPR002129">
    <property type="entry name" value="PyrdxlP-dep_de-COase"/>
</dbReference>
<evidence type="ECO:0000256" key="5">
    <source>
        <dbReference type="PIRSR" id="PIRSR602129-50"/>
    </source>
</evidence>
<dbReference type="SUPFAM" id="SSF53383">
    <property type="entry name" value="PLP-dependent transferases"/>
    <property type="match status" value="1"/>
</dbReference>
<keyword evidence="8" id="KW-1185">Reference proteome</keyword>
<dbReference type="PANTHER" id="PTHR42735:SF6">
    <property type="entry name" value="SPHINGOSINE-1-PHOSPHATE LYASE 1"/>
    <property type="match status" value="1"/>
</dbReference>
<dbReference type="GO" id="GO:0008483">
    <property type="term" value="F:transaminase activity"/>
    <property type="evidence" value="ECO:0007669"/>
    <property type="project" value="UniProtKB-KW"/>
</dbReference>
<sequence>MSVIRPDTAGLAVEEVLAALHALRAADLPTHGGRTLAYVYDSGLADADELGREAVAMFAGSNGLDPTAFPSLLRMENDLVATAAALLDGPEGAVGVATSGGTESILLAVLATRTAGAEAGVTAPSMVLPATAHAAFLKAAHLLGVRPVVVDVDPDTLRADPAATEAAVDDTTVLVVASAPSYAHGVIDPVGEIAAVAAARGVRCHVDACIGGWVLPFLDGAASDTGTDRGATDAPGPWTFAVPGVTSISVDLHKYAYTPKGVSLLLHRDADLRRGHLFASAAWPGYTMLNSTVQSTKSGGPLAAAWAVTRRIGVDGYRDLARTARSATLEVAAAVEGIDGLNVLVPPDSTLLALVSDGSCDVHTVADEMLAQGWFTQPQMAFGDVPATLHLTLSAATAPSVPDLLVALREAVAAARAAGPVVADPTLVGMLAALDPSTLDADAFDGLLAAAGLAGGDGGIALPERMAPVNALLDAAPPAVREALLVGVLDRLARPTTA</sequence>
<comment type="similarity">
    <text evidence="4">Belongs to the group II decarboxylase family. Sphingosine-1-phosphate lyase subfamily.</text>
</comment>
<keyword evidence="7" id="KW-0032">Aminotransferase</keyword>
<dbReference type="AlphaFoldDB" id="A0A941D556"/>
<dbReference type="InterPro" id="IPR015424">
    <property type="entry name" value="PyrdxlP-dep_Trfase"/>
</dbReference>
<comment type="caution">
    <text evidence="7">The sequence shown here is derived from an EMBL/GenBank/DDBJ whole genome shotgun (WGS) entry which is preliminary data.</text>
</comment>
<evidence type="ECO:0000313" key="8">
    <source>
        <dbReference type="Proteomes" id="UP000677016"/>
    </source>
</evidence>
<keyword evidence="3 6" id="KW-0456">Lyase</keyword>
<evidence type="ECO:0000256" key="4">
    <source>
        <dbReference type="ARBA" id="ARBA00038302"/>
    </source>
</evidence>
<dbReference type="Pfam" id="PF00282">
    <property type="entry name" value="Pyridoxal_deC"/>
    <property type="match status" value="1"/>
</dbReference>
<evidence type="ECO:0000313" key="7">
    <source>
        <dbReference type="EMBL" id="MBR7741733.1"/>
    </source>
</evidence>
<dbReference type="PANTHER" id="PTHR42735">
    <property type="match status" value="1"/>
</dbReference>
<evidence type="ECO:0000256" key="3">
    <source>
        <dbReference type="ARBA" id="ARBA00023239"/>
    </source>
</evidence>
<dbReference type="Proteomes" id="UP000677016">
    <property type="component" value="Unassembled WGS sequence"/>
</dbReference>
<dbReference type="GO" id="GO:0019752">
    <property type="term" value="P:carboxylic acid metabolic process"/>
    <property type="evidence" value="ECO:0007669"/>
    <property type="project" value="InterPro"/>
</dbReference>
<feature type="modified residue" description="N6-(pyridoxal phosphate)lysine" evidence="5">
    <location>
        <position position="254"/>
    </location>
</feature>
<dbReference type="GO" id="GO:0004058">
    <property type="term" value="F:aromatic-L-amino-acid decarboxylase activity"/>
    <property type="evidence" value="ECO:0007669"/>
    <property type="project" value="UniProtKB-ARBA"/>
</dbReference>
<protein>
    <submittedName>
        <fullName evidence="7">Aspartate aminotransferase family protein</fullName>
    </submittedName>
</protein>